<comment type="caution">
    <text evidence="8">The sequence shown here is derived from an EMBL/GenBank/DDBJ whole genome shotgun (WGS) entry which is preliminary data.</text>
</comment>
<organism evidence="8">
    <name type="scientific">marine sediment metagenome</name>
    <dbReference type="NCBI Taxonomy" id="412755"/>
    <lineage>
        <taxon>unclassified sequences</taxon>
        <taxon>metagenomes</taxon>
        <taxon>ecological metagenomes</taxon>
    </lineage>
</organism>
<accession>X1H2D7</accession>
<dbReference type="PANTHER" id="PTHR11059">
    <property type="entry name" value="DNA REPAIR PROTEIN RECN"/>
    <property type="match status" value="1"/>
</dbReference>
<evidence type="ECO:0000256" key="3">
    <source>
        <dbReference type="ARBA" id="ARBA00022741"/>
    </source>
</evidence>
<dbReference type="PANTHER" id="PTHR11059:SF0">
    <property type="entry name" value="DNA REPAIR PROTEIN RECN"/>
    <property type="match status" value="1"/>
</dbReference>
<reference evidence="8" key="1">
    <citation type="journal article" date="2014" name="Front. Microbiol.">
        <title>High frequency of phylogenetically diverse reductive dehalogenase-homologous genes in deep subseafloor sedimentary metagenomes.</title>
        <authorList>
            <person name="Kawai M."/>
            <person name="Futagami T."/>
            <person name="Toyoda A."/>
            <person name="Takaki Y."/>
            <person name="Nishi S."/>
            <person name="Hori S."/>
            <person name="Arai W."/>
            <person name="Tsubouchi T."/>
            <person name="Morono Y."/>
            <person name="Uchiyama I."/>
            <person name="Ito T."/>
            <person name="Fujiyama A."/>
            <person name="Inagaki F."/>
            <person name="Takami H."/>
        </authorList>
    </citation>
    <scope>NUCLEOTIDE SEQUENCE</scope>
    <source>
        <strain evidence="8">Expedition CK06-06</strain>
    </source>
</reference>
<dbReference type="GO" id="GO:0009432">
    <property type="term" value="P:SOS response"/>
    <property type="evidence" value="ECO:0007669"/>
    <property type="project" value="TreeGrafter"/>
</dbReference>
<dbReference type="GO" id="GO:0006310">
    <property type="term" value="P:DNA recombination"/>
    <property type="evidence" value="ECO:0007669"/>
    <property type="project" value="InterPro"/>
</dbReference>
<keyword evidence="5" id="KW-0067">ATP-binding</keyword>
<feature type="non-terminal residue" evidence="8">
    <location>
        <position position="1"/>
    </location>
</feature>
<evidence type="ECO:0000256" key="1">
    <source>
        <dbReference type="ARBA" id="ARBA00009441"/>
    </source>
</evidence>
<gene>
    <name evidence="8" type="ORF">S03H2_13736</name>
</gene>
<dbReference type="GO" id="GO:0005524">
    <property type="term" value="F:ATP binding"/>
    <property type="evidence" value="ECO:0007669"/>
    <property type="project" value="UniProtKB-KW"/>
</dbReference>
<dbReference type="InterPro" id="IPR027417">
    <property type="entry name" value="P-loop_NTPase"/>
</dbReference>
<dbReference type="EMBL" id="BARU01006968">
    <property type="protein sequence ID" value="GAH39443.1"/>
    <property type="molecule type" value="Genomic_DNA"/>
</dbReference>
<evidence type="ECO:0000313" key="8">
    <source>
        <dbReference type="EMBL" id="GAH39443.1"/>
    </source>
</evidence>
<evidence type="ECO:0000256" key="4">
    <source>
        <dbReference type="ARBA" id="ARBA00022763"/>
    </source>
</evidence>
<keyword evidence="3" id="KW-0547">Nucleotide-binding</keyword>
<dbReference type="Gene3D" id="3.40.50.300">
    <property type="entry name" value="P-loop containing nucleotide triphosphate hydrolases"/>
    <property type="match status" value="1"/>
</dbReference>
<sequence length="82" mass="9351">ERLKTLSSLKQVLCITHLATIAVRADNHIKVEKVTRQDRTITLAEIVSGAERREEIARMLAGDRRGEVSLKHADELLKKYRT</sequence>
<keyword evidence="4" id="KW-0227">DNA damage</keyword>
<proteinExistence type="inferred from homology"/>
<comment type="similarity">
    <text evidence="1">Belongs to the RecN family.</text>
</comment>
<dbReference type="AlphaFoldDB" id="X1H2D7"/>
<evidence type="ECO:0000256" key="7">
    <source>
        <dbReference type="ARBA" id="ARBA00033408"/>
    </source>
</evidence>
<dbReference type="GO" id="GO:0043590">
    <property type="term" value="C:bacterial nucleoid"/>
    <property type="evidence" value="ECO:0007669"/>
    <property type="project" value="TreeGrafter"/>
</dbReference>
<evidence type="ECO:0000256" key="5">
    <source>
        <dbReference type="ARBA" id="ARBA00022840"/>
    </source>
</evidence>
<keyword evidence="6" id="KW-0234">DNA repair</keyword>
<evidence type="ECO:0000256" key="6">
    <source>
        <dbReference type="ARBA" id="ARBA00023204"/>
    </source>
</evidence>
<evidence type="ECO:0000256" key="2">
    <source>
        <dbReference type="ARBA" id="ARBA00021315"/>
    </source>
</evidence>
<protein>
    <recommendedName>
        <fullName evidence="2">DNA repair protein RecN</fullName>
    </recommendedName>
    <alternativeName>
        <fullName evidence="7">Recombination protein N</fullName>
    </alternativeName>
</protein>
<name>X1H2D7_9ZZZZ</name>
<dbReference type="InterPro" id="IPR004604">
    <property type="entry name" value="DNA_recomb/repair_RecN"/>
</dbReference>
<dbReference type="GO" id="GO:0006281">
    <property type="term" value="P:DNA repair"/>
    <property type="evidence" value="ECO:0007669"/>
    <property type="project" value="UniProtKB-KW"/>
</dbReference>